<dbReference type="SUPFAM" id="SSF51316">
    <property type="entry name" value="Mss4-like"/>
    <property type="match status" value="1"/>
</dbReference>
<name>A0ABR1R8D9_9PEZI</name>
<dbReference type="Gene3D" id="2.170.150.70">
    <property type="match status" value="1"/>
</dbReference>
<dbReference type="Proteomes" id="UP001396898">
    <property type="component" value="Unassembled WGS sequence"/>
</dbReference>
<accession>A0ABR1R8D9</accession>
<evidence type="ECO:0000313" key="1">
    <source>
        <dbReference type="EMBL" id="KAK8001364.1"/>
    </source>
</evidence>
<keyword evidence="2" id="KW-1185">Reference proteome</keyword>
<reference evidence="1 2" key="1">
    <citation type="submission" date="2023-01" db="EMBL/GenBank/DDBJ databases">
        <title>Analysis of 21 Apiospora genomes using comparative genomics revels a genus with tremendous synthesis potential of carbohydrate active enzymes and secondary metabolites.</title>
        <authorList>
            <person name="Sorensen T."/>
        </authorList>
    </citation>
    <scope>NUCLEOTIDE SEQUENCE [LARGE SCALE GENOMIC DNA]</scope>
    <source>
        <strain evidence="1 2">CBS 20057</strain>
    </source>
</reference>
<dbReference type="EMBL" id="JAQQWI010000018">
    <property type="protein sequence ID" value="KAK8001364.1"/>
    <property type="molecule type" value="Genomic_DNA"/>
</dbReference>
<protein>
    <recommendedName>
        <fullName evidence="3">CENP-V/GFA domain-containing protein</fullName>
    </recommendedName>
</protein>
<gene>
    <name evidence="1" type="ORF">PG991_013586</name>
</gene>
<dbReference type="InterPro" id="IPR011057">
    <property type="entry name" value="Mss4-like_sf"/>
</dbReference>
<evidence type="ECO:0008006" key="3">
    <source>
        <dbReference type="Google" id="ProtNLM"/>
    </source>
</evidence>
<comment type="caution">
    <text evidence="1">The sequence shown here is derived from an EMBL/GenBank/DDBJ whole genome shotgun (WGS) entry which is preliminary data.</text>
</comment>
<evidence type="ECO:0000313" key="2">
    <source>
        <dbReference type="Proteomes" id="UP001396898"/>
    </source>
</evidence>
<organism evidence="1 2">
    <name type="scientific">Apiospora marii</name>
    <dbReference type="NCBI Taxonomy" id="335849"/>
    <lineage>
        <taxon>Eukaryota</taxon>
        <taxon>Fungi</taxon>
        <taxon>Dikarya</taxon>
        <taxon>Ascomycota</taxon>
        <taxon>Pezizomycotina</taxon>
        <taxon>Sordariomycetes</taxon>
        <taxon>Xylariomycetidae</taxon>
        <taxon>Amphisphaeriales</taxon>
        <taxon>Apiosporaceae</taxon>
        <taxon>Apiospora</taxon>
    </lineage>
</organism>
<proteinExistence type="predicted"/>
<sequence length="124" mass="13848">MSFSVSIPDLTSTKIVQCKCSIRTKNGYLFVYSKRQDVVFHSGEQHLSYRFGDRKKPYKFCPSCGTSVLIDFSESARDVDRAVTAINIRTFVDIEDILGGLDFKSVDGKNKLGPAYSIPALPNE</sequence>